<dbReference type="InterPro" id="IPR001387">
    <property type="entry name" value="Cro/C1-type_HTH"/>
</dbReference>
<name>A0A1I3V0I5_9PSEU</name>
<dbReference type="SUPFAM" id="SSF47413">
    <property type="entry name" value="lambda repressor-like DNA-binding domains"/>
    <property type="match status" value="1"/>
</dbReference>
<dbReference type="Proteomes" id="UP000199025">
    <property type="component" value="Unassembled WGS sequence"/>
</dbReference>
<proteinExistence type="predicted"/>
<protein>
    <recommendedName>
        <fullName evidence="1">HTH cro/C1-type domain-containing protein</fullName>
    </recommendedName>
</protein>
<keyword evidence="3" id="KW-1185">Reference proteome</keyword>
<dbReference type="STRING" id="115433.SAMN05421835_11069"/>
<organism evidence="2 3">
    <name type="scientific">Amycolatopsis sacchari</name>
    <dbReference type="NCBI Taxonomy" id="115433"/>
    <lineage>
        <taxon>Bacteria</taxon>
        <taxon>Bacillati</taxon>
        <taxon>Actinomycetota</taxon>
        <taxon>Actinomycetes</taxon>
        <taxon>Pseudonocardiales</taxon>
        <taxon>Pseudonocardiaceae</taxon>
        <taxon>Amycolatopsis</taxon>
    </lineage>
</organism>
<accession>A0A1I3V0I5</accession>
<feature type="domain" description="HTH cro/C1-type" evidence="1">
    <location>
        <begin position="13"/>
        <end position="74"/>
    </location>
</feature>
<dbReference type="AlphaFoldDB" id="A0A1I3V0I5"/>
<dbReference type="Gene3D" id="1.10.260.40">
    <property type="entry name" value="lambda repressor-like DNA-binding domains"/>
    <property type="match status" value="1"/>
</dbReference>
<dbReference type="GO" id="GO:0003677">
    <property type="term" value="F:DNA binding"/>
    <property type="evidence" value="ECO:0007669"/>
    <property type="project" value="InterPro"/>
</dbReference>
<dbReference type="OrthoDB" id="3213425at2"/>
<sequence>MEVDFNQPISHVIRAARRQRQLSQYSLARELATISGRPTITRDLVARWERGHQIPRLGTRQWLSVVLQVPQERLDIAAAAARRRSRLGHAVVTENAPASPGPARRAQGTPALLPVFRSRVQAGILAATLLNPDRSFSLTELAEHAGSSLASVDKENKLLEKAGILTSRREGTIRLMRAAGDGGPLVGPLTELMRLTYGVPQVIGEEFGAVPGVVRIVLGGVWADRFAGIPGPAPESVELLLAAPPGRKPDERALRTAAKRTEERLKRPVHFAVATLEPDLDTLQIPRQRPGHPVVEVAPIRPRVAPQIAGVALTGNEVVTQLLRTGQLEMAGGPAANSQPFLQLASKHIASAEHLTDASPDSAFVLLAQAAQLIGSALLAQQGLRASAAAPDHVVGTAVTAQFGHQFSQVEALRQRARELQTPTSRDSHVIPAEAKTYLGTVRSLLAAAAEVMPKLGLFG</sequence>
<evidence type="ECO:0000313" key="3">
    <source>
        <dbReference type="Proteomes" id="UP000199025"/>
    </source>
</evidence>
<evidence type="ECO:0000259" key="1">
    <source>
        <dbReference type="PROSITE" id="PS50943"/>
    </source>
</evidence>
<evidence type="ECO:0000313" key="2">
    <source>
        <dbReference type="EMBL" id="SFJ88660.1"/>
    </source>
</evidence>
<dbReference type="CDD" id="cd00093">
    <property type="entry name" value="HTH_XRE"/>
    <property type="match status" value="1"/>
</dbReference>
<gene>
    <name evidence="2" type="ORF">SAMN05421835_11069</name>
</gene>
<dbReference type="PROSITE" id="PS50943">
    <property type="entry name" value="HTH_CROC1"/>
    <property type="match status" value="1"/>
</dbReference>
<dbReference type="EMBL" id="FORP01000010">
    <property type="protein sequence ID" value="SFJ88660.1"/>
    <property type="molecule type" value="Genomic_DNA"/>
</dbReference>
<reference evidence="2 3" key="1">
    <citation type="submission" date="2016-10" db="EMBL/GenBank/DDBJ databases">
        <authorList>
            <person name="de Groot N.N."/>
        </authorList>
    </citation>
    <scope>NUCLEOTIDE SEQUENCE [LARGE SCALE GENOMIC DNA]</scope>
    <source>
        <strain evidence="2 3">DSM 44468</strain>
    </source>
</reference>
<dbReference type="RefSeq" id="WP_091509051.1">
    <property type="nucleotide sequence ID" value="NZ_CBDQZW010000014.1"/>
</dbReference>
<dbReference type="InterPro" id="IPR010982">
    <property type="entry name" value="Lambda_DNA-bd_dom_sf"/>
</dbReference>